<comment type="caution">
    <text evidence="1">The sequence shown here is derived from an EMBL/GenBank/DDBJ whole genome shotgun (WGS) entry which is preliminary data.</text>
</comment>
<protein>
    <submittedName>
        <fullName evidence="1">Uncharacterized protein</fullName>
    </submittedName>
</protein>
<keyword evidence="2" id="KW-1185">Reference proteome</keyword>
<dbReference type="EMBL" id="JAPDRQ010000228">
    <property type="protein sequence ID" value="KAJ9651921.1"/>
    <property type="molecule type" value="Genomic_DNA"/>
</dbReference>
<evidence type="ECO:0000313" key="2">
    <source>
        <dbReference type="Proteomes" id="UP001172386"/>
    </source>
</evidence>
<organism evidence="1 2">
    <name type="scientific">Neophaeococcomyces mojaviensis</name>
    <dbReference type="NCBI Taxonomy" id="3383035"/>
    <lineage>
        <taxon>Eukaryota</taxon>
        <taxon>Fungi</taxon>
        <taxon>Dikarya</taxon>
        <taxon>Ascomycota</taxon>
        <taxon>Pezizomycotina</taxon>
        <taxon>Eurotiomycetes</taxon>
        <taxon>Chaetothyriomycetidae</taxon>
        <taxon>Chaetothyriales</taxon>
        <taxon>Chaetothyriales incertae sedis</taxon>
        <taxon>Neophaeococcomyces</taxon>
    </lineage>
</organism>
<gene>
    <name evidence="1" type="ORF">H2198_008817</name>
</gene>
<dbReference type="Proteomes" id="UP001172386">
    <property type="component" value="Unassembled WGS sequence"/>
</dbReference>
<name>A0ACC2ZWK7_9EURO</name>
<accession>A0ACC2ZWK7</accession>
<sequence>METATAQRPWATTSSSLHSQTLPSISTLTRHVDSRVSEKGPLSAASNMTPRDSAGSWTGTTGILSASSTTSNNTMPFLTSSTNHSPSHQPLPYTPTDPNMPSSAFSSNRNSNAPNHSIDLSQHRGSGDFDDSRRGSVDSRIHQGMDALRLGGPTSPYNASANASQSSLASSLQQQRGIQTNGLRLSGGPISPHWSRNGGFRNVESRLPGRIAPPIMENPRSENIFSEEPVKGQAWAFPDPGANSISAPSVRPASTISRRNSQASSFTNSLYSDLNRPLPAGQHELPDHHHHTAMPAHERIQHLKGDPDSPTNATPYSRTPELRVTHKLAERKRRSEMKDCFEQLRARLPANQNNKSSKWETLARAIDYISQLEGQNKSTRQELDRQREQMHQMEMQLKELTSRMNGASYPTPPSSMPTNPVGFNGSHYTNGDEPSRTLPPIMNGGAMQGIQYGESGR</sequence>
<reference evidence="1" key="1">
    <citation type="submission" date="2022-10" db="EMBL/GenBank/DDBJ databases">
        <title>Culturing micro-colonial fungi from biological soil crusts in the Mojave desert and describing Neophaeococcomyces mojavensis, and introducing the new genera and species Taxawa tesnikishii.</title>
        <authorList>
            <person name="Kurbessoian T."/>
            <person name="Stajich J.E."/>
        </authorList>
    </citation>
    <scope>NUCLEOTIDE SEQUENCE</scope>
    <source>
        <strain evidence="1">JES_112</strain>
    </source>
</reference>
<evidence type="ECO:0000313" key="1">
    <source>
        <dbReference type="EMBL" id="KAJ9651921.1"/>
    </source>
</evidence>
<proteinExistence type="predicted"/>